<dbReference type="EMBL" id="DVNM01000043">
    <property type="protein sequence ID" value="HIU69829.1"/>
    <property type="molecule type" value="Genomic_DNA"/>
</dbReference>
<sequence>MTRKEFKPHIACLKALQGQDGIAEDEKYTLRLAIRALEKQCPQPPVFKDKDGNIDMQNGELQCPSCGSRGIIGCKYCPHCGQRIDWSGEEEE</sequence>
<evidence type="ECO:0000313" key="2">
    <source>
        <dbReference type="Proteomes" id="UP000824125"/>
    </source>
</evidence>
<reference evidence="1" key="1">
    <citation type="submission" date="2020-10" db="EMBL/GenBank/DDBJ databases">
        <authorList>
            <person name="Gilroy R."/>
        </authorList>
    </citation>
    <scope>NUCLEOTIDE SEQUENCE</scope>
    <source>
        <strain evidence="1">CHK176-6737</strain>
    </source>
</reference>
<proteinExistence type="predicted"/>
<name>A0A9D1SP56_9FIRM</name>
<organism evidence="1 2">
    <name type="scientific">Candidatus Scybalenecus merdavium</name>
    <dbReference type="NCBI Taxonomy" id="2840939"/>
    <lineage>
        <taxon>Bacteria</taxon>
        <taxon>Bacillati</taxon>
        <taxon>Bacillota</taxon>
        <taxon>Clostridia</taxon>
        <taxon>Eubacteriales</taxon>
        <taxon>Oscillospiraceae</taxon>
        <taxon>Oscillospiraceae incertae sedis</taxon>
        <taxon>Candidatus Scybalenecus</taxon>
    </lineage>
</organism>
<reference evidence="1" key="2">
    <citation type="journal article" date="2021" name="PeerJ">
        <title>Extensive microbial diversity within the chicken gut microbiome revealed by metagenomics and culture.</title>
        <authorList>
            <person name="Gilroy R."/>
            <person name="Ravi A."/>
            <person name="Getino M."/>
            <person name="Pursley I."/>
            <person name="Horton D.L."/>
            <person name="Alikhan N.F."/>
            <person name="Baker D."/>
            <person name="Gharbi K."/>
            <person name="Hall N."/>
            <person name="Watson M."/>
            <person name="Adriaenssens E.M."/>
            <person name="Foster-Nyarko E."/>
            <person name="Jarju S."/>
            <person name="Secka A."/>
            <person name="Antonio M."/>
            <person name="Oren A."/>
            <person name="Chaudhuri R.R."/>
            <person name="La Ragione R."/>
            <person name="Hildebrand F."/>
            <person name="Pallen M.J."/>
        </authorList>
    </citation>
    <scope>NUCLEOTIDE SEQUENCE</scope>
    <source>
        <strain evidence="1">CHK176-6737</strain>
    </source>
</reference>
<evidence type="ECO:0000313" key="1">
    <source>
        <dbReference type="EMBL" id="HIU69829.1"/>
    </source>
</evidence>
<gene>
    <name evidence="1" type="ORF">IAD23_07735</name>
</gene>
<accession>A0A9D1SP56</accession>
<evidence type="ECO:0008006" key="3">
    <source>
        <dbReference type="Google" id="ProtNLM"/>
    </source>
</evidence>
<comment type="caution">
    <text evidence="1">The sequence shown here is derived from an EMBL/GenBank/DDBJ whole genome shotgun (WGS) entry which is preliminary data.</text>
</comment>
<dbReference type="AlphaFoldDB" id="A0A9D1SP56"/>
<dbReference type="Proteomes" id="UP000824125">
    <property type="component" value="Unassembled WGS sequence"/>
</dbReference>
<protein>
    <recommendedName>
        <fullName evidence="3">Zinc ribbon domain-containing protein</fullName>
    </recommendedName>
</protein>